<dbReference type="EMBL" id="AMOV01000005">
    <property type="protein sequence ID" value="EKE90287.1"/>
    <property type="molecule type" value="Genomic_DNA"/>
</dbReference>
<organism evidence="1 2">
    <name type="scientific">Helicobacter pylori R038b</name>
    <dbReference type="NCBI Taxonomy" id="1145115"/>
    <lineage>
        <taxon>Bacteria</taxon>
        <taxon>Pseudomonadati</taxon>
        <taxon>Campylobacterota</taxon>
        <taxon>Epsilonproteobacteria</taxon>
        <taxon>Campylobacterales</taxon>
        <taxon>Helicobacteraceae</taxon>
        <taxon>Helicobacter</taxon>
    </lineage>
</organism>
<dbReference type="PATRIC" id="fig|1145115.3.peg.1048"/>
<dbReference type="RefSeq" id="WP_001914822.1">
    <property type="nucleotide sequence ID" value="NZ_AMOV01000005.1"/>
</dbReference>
<sequence length="49" mass="5659">MDFTEFDLQRIRSIISYKGVTLRASYARYKCMGVLYCKLAAFTPSTKDV</sequence>
<proteinExistence type="predicted"/>
<accession>K2KV87</accession>
<dbReference type="AlphaFoldDB" id="K2KV87"/>
<reference evidence="1 2" key="1">
    <citation type="journal article" date="2013" name="Pathog. Dis.">
        <title>Genome sequences of 65 Helicobacter pylori strains isolated from asymptomatic individuals and patients with gastric cancer, peptic ulcer disease, or gastritis.</title>
        <authorList>
            <person name="Blanchard T.G."/>
            <person name="Czinn S.J."/>
            <person name="Correa P."/>
            <person name="Nakazawa T."/>
            <person name="Keelan M."/>
            <person name="Morningstar L."/>
            <person name="Santana-Cruz I."/>
            <person name="Maroo A."/>
            <person name="McCracken C."/>
            <person name="Shefchek K."/>
            <person name="Daugherty S."/>
            <person name="Song Y."/>
            <person name="Fraser C.M."/>
            <person name="Fricke W.F."/>
        </authorList>
    </citation>
    <scope>NUCLEOTIDE SEQUENCE [LARGE SCALE GENOMIC DNA]</scope>
    <source>
        <strain evidence="1 2">R038b</strain>
    </source>
</reference>
<comment type="caution">
    <text evidence="1">The sequence shown here is derived from an EMBL/GenBank/DDBJ whole genome shotgun (WGS) entry which is preliminary data.</text>
</comment>
<evidence type="ECO:0000313" key="1">
    <source>
        <dbReference type="EMBL" id="EKE90287.1"/>
    </source>
</evidence>
<dbReference type="Proteomes" id="UP000006766">
    <property type="component" value="Unassembled WGS sequence"/>
</dbReference>
<gene>
    <name evidence="1" type="ORF">OUM_1074</name>
</gene>
<evidence type="ECO:0000313" key="2">
    <source>
        <dbReference type="Proteomes" id="UP000006766"/>
    </source>
</evidence>
<protein>
    <submittedName>
        <fullName evidence="1">Putative ssrA-binding protein</fullName>
    </submittedName>
</protein>
<name>K2KV87_HELPX</name>